<proteinExistence type="predicted"/>
<dbReference type="Pfam" id="PF14694">
    <property type="entry name" value="LINES_N"/>
    <property type="match status" value="1"/>
</dbReference>
<accession>A0AAV1WWD7</accession>
<evidence type="ECO:0000313" key="4">
    <source>
        <dbReference type="Proteomes" id="UP001497480"/>
    </source>
</evidence>
<dbReference type="Pfam" id="PF14695">
    <property type="entry name" value="LINES_C"/>
    <property type="match status" value="1"/>
</dbReference>
<evidence type="ECO:0000259" key="2">
    <source>
        <dbReference type="Pfam" id="PF14695"/>
    </source>
</evidence>
<dbReference type="InterPro" id="IPR032794">
    <property type="entry name" value="LINES_N"/>
</dbReference>
<evidence type="ECO:0000313" key="3">
    <source>
        <dbReference type="EMBL" id="CAL0313477.1"/>
    </source>
</evidence>
<reference evidence="3 4" key="1">
    <citation type="submission" date="2024-03" db="EMBL/GenBank/DDBJ databases">
        <authorList>
            <person name="Martinez-Hernandez J."/>
        </authorList>
    </citation>
    <scope>NUCLEOTIDE SEQUENCE [LARGE SCALE GENOMIC DNA]</scope>
</reference>
<dbReference type="Proteomes" id="UP001497480">
    <property type="component" value="Unassembled WGS sequence"/>
</dbReference>
<name>A0AAV1WWD7_LUPLU</name>
<feature type="domain" description="Protein Lines N-terminal" evidence="1">
    <location>
        <begin position="461"/>
        <end position="571"/>
    </location>
</feature>
<organism evidence="3 4">
    <name type="scientific">Lupinus luteus</name>
    <name type="common">European yellow lupine</name>
    <dbReference type="NCBI Taxonomy" id="3873"/>
    <lineage>
        <taxon>Eukaryota</taxon>
        <taxon>Viridiplantae</taxon>
        <taxon>Streptophyta</taxon>
        <taxon>Embryophyta</taxon>
        <taxon>Tracheophyta</taxon>
        <taxon>Spermatophyta</taxon>
        <taxon>Magnoliopsida</taxon>
        <taxon>eudicotyledons</taxon>
        <taxon>Gunneridae</taxon>
        <taxon>Pentapetalae</taxon>
        <taxon>rosids</taxon>
        <taxon>fabids</taxon>
        <taxon>Fabales</taxon>
        <taxon>Fabaceae</taxon>
        <taxon>Papilionoideae</taxon>
        <taxon>50 kb inversion clade</taxon>
        <taxon>genistoids sensu lato</taxon>
        <taxon>core genistoids</taxon>
        <taxon>Genisteae</taxon>
        <taxon>Lupinus</taxon>
    </lineage>
</organism>
<dbReference type="EMBL" id="CAXHTB010000010">
    <property type="protein sequence ID" value="CAL0313477.1"/>
    <property type="molecule type" value="Genomic_DNA"/>
</dbReference>
<protein>
    <recommendedName>
        <fullName evidence="5">Protein Lines C-terminal domain-containing protein</fullName>
    </recommendedName>
</protein>
<evidence type="ECO:0000259" key="1">
    <source>
        <dbReference type="Pfam" id="PF14694"/>
    </source>
</evidence>
<dbReference type="PANTHER" id="PTHR16057:SF1">
    <property type="entry name" value="PROTEIN LINES HOMOLOG 1"/>
    <property type="match status" value="1"/>
</dbReference>
<dbReference type="InterPro" id="IPR024875">
    <property type="entry name" value="Protein_Lines"/>
</dbReference>
<sequence length="686" mass="78509">MSPESELSWLCHLVDESLRPYTEPHTVVSISKEKENQILLNSSQVVTKIQMRIREFDSHGKDTVAKPTAKKDVSCGSNQHTCGHQCLHKIVAEMMILITAKSEFVRHVAVNALVLMSQFLSTTGNNWDGFIHVLCCYLETAISRILSCSAAHSSGDLNGDFDSSDIDFLMQDVLKNCDWSTAAGITQVLCVICKGLKDDYDDKLVKVYYDSVNSCLLKVPWDLLEEYQSCDTGKEGSSMSLLHLNNLCAMEPKIKFLGTFLRLLCSLVDHTDFLETGYDSAHKHPLLVTVIDLVPGLVKWCLSNQEDSVETCIIYYLKHKLLILMIRLSSLACLDCSIRHHWLELLHNYFEELLQQPLNHFQSDQDDCLEGSPFLLSLSDGKACGMHSSHLQRQAVFLFLDCSFSLICPRGEKADHSNCSTFSSFTTKLDHFCTEKGSLELYKWIQGHLPTEISIDHEKYLEISMNFMSSFLQLYLREDDLLFEVLLQLLSVTSSLHLQFVRKETADQDFPFDLSDIFNPVHLFHLFLSEIHYDHQVLLDYLISKDTGISCAKYLLRCLHLICNSWKLFLKFPLFGELLNQPSCKRRKVSGNGPESLADGMPCVKHNGSKTLHIKDYREDNEYGFKHYNKNPFKKAAECLLSLKKSVDNLHQKNLFPYNPRVLLKRLRRFEEFCCQEKGFRGQEIE</sequence>
<dbReference type="PANTHER" id="PTHR16057">
    <property type="entry name" value="WINS1, 2 PROTEIN"/>
    <property type="match status" value="1"/>
</dbReference>
<evidence type="ECO:0008006" key="5">
    <source>
        <dbReference type="Google" id="ProtNLM"/>
    </source>
</evidence>
<dbReference type="AlphaFoldDB" id="A0AAV1WWD7"/>
<keyword evidence="4" id="KW-1185">Reference proteome</keyword>
<feature type="domain" description="Protein Lines C-terminal" evidence="2">
    <location>
        <begin position="637"/>
        <end position="672"/>
    </location>
</feature>
<gene>
    <name evidence="3" type="ORF">LLUT_LOCUS14537</name>
</gene>
<comment type="caution">
    <text evidence="3">The sequence shown here is derived from an EMBL/GenBank/DDBJ whole genome shotgun (WGS) entry which is preliminary data.</text>
</comment>
<dbReference type="InterPro" id="IPR029415">
    <property type="entry name" value="Lines_C"/>
</dbReference>